<accession>A0A1J1IB98</accession>
<gene>
    <name evidence="1" type="ORF">CLUMA_CG010943</name>
</gene>
<keyword evidence="2" id="KW-1185">Reference proteome</keyword>
<organism evidence="1 2">
    <name type="scientific">Clunio marinus</name>
    <dbReference type="NCBI Taxonomy" id="568069"/>
    <lineage>
        <taxon>Eukaryota</taxon>
        <taxon>Metazoa</taxon>
        <taxon>Ecdysozoa</taxon>
        <taxon>Arthropoda</taxon>
        <taxon>Hexapoda</taxon>
        <taxon>Insecta</taxon>
        <taxon>Pterygota</taxon>
        <taxon>Neoptera</taxon>
        <taxon>Endopterygota</taxon>
        <taxon>Diptera</taxon>
        <taxon>Nematocera</taxon>
        <taxon>Chironomoidea</taxon>
        <taxon>Chironomidae</taxon>
        <taxon>Clunio</taxon>
    </lineage>
</organism>
<reference evidence="1 2" key="1">
    <citation type="submission" date="2015-04" db="EMBL/GenBank/DDBJ databases">
        <authorList>
            <person name="Syromyatnikov M.Y."/>
            <person name="Popov V.N."/>
        </authorList>
    </citation>
    <scope>NUCLEOTIDE SEQUENCE [LARGE SCALE GENOMIC DNA]</scope>
</reference>
<evidence type="ECO:0000313" key="1">
    <source>
        <dbReference type="EMBL" id="CRK97557.1"/>
    </source>
</evidence>
<name>A0A1J1IB98_9DIPT</name>
<sequence length="119" mass="14018">MQQQQLFHNLGNINIARLEEEWNLCFEYNFITTILMEFSAKQKMLEEKKVATKARLVTWLFVKTHKLFPVHHNFSLTFVKLGVKSFNSSSKLSTQPHKASFALSERVFSVAKERIRRML</sequence>
<dbReference type="AlphaFoldDB" id="A0A1J1IB98"/>
<dbReference type="Proteomes" id="UP000183832">
    <property type="component" value="Unassembled WGS sequence"/>
</dbReference>
<dbReference type="EMBL" id="CVRI01000047">
    <property type="protein sequence ID" value="CRK97557.1"/>
    <property type="molecule type" value="Genomic_DNA"/>
</dbReference>
<proteinExistence type="predicted"/>
<evidence type="ECO:0000313" key="2">
    <source>
        <dbReference type="Proteomes" id="UP000183832"/>
    </source>
</evidence>
<protein>
    <submittedName>
        <fullName evidence="1">CLUMA_CG010943, isoform A</fullName>
    </submittedName>
</protein>